<evidence type="ECO:0008006" key="4">
    <source>
        <dbReference type="Google" id="ProtNLM"/>
    </source>
</evidence>
<dbReference type="EMBL" id="AP027143">
    <property type="protein sequence ID" value="BDV36204.1"/>
    <property type="molecule type" value="Genomic_DNA"/>
</dbReference>
<protein>
    <recommendedName>
        <fullName evidence="4">DUF2867 domain-containing protein</fullName>
    </recommendedName>
</protein>
<gene>
    <name evidence="2" type="ORF">SS37A_37340</name>
</gene>
<feature type="region of interest" description="Disordered" evidence="1">
    <location>
        <begin position="73"/>
        <end position="92"/>
    </location>
</feature>
<evidence type="ECO:0000313" key="2">
    <source>
        <dbReference type="EMBL" id="BDV36204.1"/>
    </source>
</evidence>
<feature type="compositionally biased region" description="Low complexity" evidence="1">
    <location>
        <begin position="74"/>
        <end position="92"/>
    </location>
</feature>
<name>A0ABM8EDW9_9HYPH</name>
<geneLocation type="plasmid" evidence="2 3">
    <name>pSS37A-Re-1</name>
</geneLocation>
<organism evidence="2 3">
    <name type="scientific">Methylocystis iwaonis</name>
    <dbReference type="NCBI Taxonomy" id="2885079"/>
    <lineage>
        <taxon>Bacteria</taxon>
        <taxon>Pseudomonadati</taxon>
        <taxon>Pseudomonadota</taxon>
        <taxon>Alphaproteobacteria</taxon>
        <taxon>Hyphomicrobiales</taxon>
        <taxon>Methylocystaceae</taxon>
        <taxon>Methylocystis</taxon>
    </lineage>
</organism>
<evidence type="ECO:0000256" key="1">
    <source>
        <dbReference type="SAM" id="MobiDB-lite"/>
    </source>
</evidence>
<accession>A0ABM8EDW9</accession>
<dbReference type="Proteomes" id="UP001317629">
    <property type="component" value="Plasmid pSS37A-Re-1"/>
</dbReference>
<keyword evidence="3" id="KW-1185">Reference proteome</keyword>
<reference evidence="2 3" key="1">
    <citation type="journal article" date="2023" name="Int. J. Syst. Evol. Microbiol.">
        <title>Methylocystis iwaonis sp. nov., a type II methane-oxidizing bacterium from surface soil of a rice paddy field in Japan, and emended description of the genus Methylocystis (ex Whittenbury et al. 1970) Bowman et al. 1993.</title>
        <authorList>
            <person name="Kaise H."/>
            <person name="Sawadogo J.B."/>
            <person name="Alam M.S."/>
            <person name="Ueno C."/>
            <person name="Dianou D."/>
            <person name="Shinjo R."/>
            <person name="Asakawa S."/>
        </authorList>
    </citation>
    <scope>NUCLEOTIDE SEQUENCE [LARGE SCALE GENOMIC DNA]</scope>
    <source>
        <strain evidence="2 3">SS37A-Re</strain>
    </source>
</reference>
<proteinExistence type="predicted"/>
<sequence>MSFPQWLRSNSEYYLLAAAQERIATQNGMAFSFRPRSLKDYFWRFVFVPIYRVLPDGLRRFAFYVLPGSHHRAWPAQAERPRPAQRAFPKFD</sequence>
<dbReference type="RefSeq" id="WP_281932146.1">
    <property type="nucleotide sequence ID" value="NZ_AP027143.1"/>
</dbReference>
<keyword evidence="2" id="KW-0614">Plasmid</keyword>
<evidence type="ECO:0000313" key="3">
    <source>
        <dbReference type="Proteomes" id="UP001317629"/>
    </source>
</evidence>